<dbReference type="AlphaFoldDB" id="A0AAE1MQ64"/>
<dbReference type="InterPro" id="IPR047265">
    <property type="entry name" value="PIF1-like_bHLH"/>
</dbReference>
<evidence type="ECO:0000313" key="9">
    <source>
        <dbReference type="Proteomes" id="UP001293593"/>
    </source>
</evidence>
<sequence length="475" mass="51188">MSFCVPTWDVDNNVPSATRTSVPSNSNSTVPDLIPTFDYEVAELTWQNGQIWMNGMGLPRPPEKPITSGEADNARSDLFASNNSKYRASGTLESIVNQATRFSQNSKSLMSQSVDGDCRGGCDGDKLVPRFKYRRGGGGGSGAAVSNTMTMDALVPCSNRTDEQSTAIAVESTGGGIGTRGSGLGMGCSAHVGSCGCGGGGVARVPAVARMPVGRQWDQSVSERDSHHVTPDTCDREMDVGDTSASMGSPANTSSVRPCTKTTAADDHDSVCHSTQRDEDEEENKKERTKKSSSSNKGRRAADVHNQSERKRRDKINQRMKTLQKLVPNSSKTDKASMLDEVIDYVKQLQAQVQMMNRMSLSSMMLPMTLQQQQLQLMSMMAPMGMGLGMDMNTMARPNIPTLPPILHPSTAAAFMPMAGSWDPSTGGNRLQGAVPDFWSSFLACQTQPLTMDAYSRMAAMYQQMQQAPASSSKN</sequence>
<keyword evidence="2" id="KW-0805">Transcription regulation</keyword>
<dbReference type="FunFam" id="4.10.280.10:FF:000059">
    <property type="entry name" value="transcription factor UNE10 isoform X1"/>
    <property type="match status" value="1"/>
</dbReference>
<dbReference type="InterPro" id="IPR011598">
    <property type="entry name" value="bHLH_dom"/>
</dbReference>
<dbReference type="PANTHER" id="PTHR45855">
    <property type="entry name" value="TRANSCRIPTION FACTOR PIF1-RELATED"/>
    <property type="match status" value="1"/>
</dbReference>
<reference evidence="8" key="1">
    <citation type="submission" date="2023-10" db="EMBL/GenBank/DDBJ databases">
        <title>Chromosome-level genome of the transformable northern wattle, Acacia crassicarpa.</title>
        <authorList>
            <person name="Massaro I."/>
            <person name="Sinha N.R."/>
            <person name="Poethig S."/>
            <person name="Leichty A.R."/>
        </authorList>
    </citation>
    <scope>NUCLEOTIDE SEQUENCE</scope>
    <source>
        <strain evidence="8">Acra3RX</strain>
        <tissue evidence="8">Leaf</tissue>
    </source>
</reference>
<feature type="domain" description="BHLH" evidence="7">
    <location>
        <begin position="300"/>
        <end position="349"/>
    </location>
</feature>
<name>A0AAE1MQ64_9FABA</name>
<feature type="compositionally biased region" description="Basic and acidic residues" evidence="6">
    <location>
        <begin position="221"/>
        <end position="239"/>
    </location>
</feature>
<dbReference type="GO" id="GO:0005634">
    <property type="term" value="C:nucleus"/>
    <property type="evidence" value="ECO:0007669"/>
    <property type="project" value="UniProtKB-SubCell"/>
</dbReference>
<dbReference type="Proteomes" id="UP001293593">
    <property type="component" value="Unassembled WGS sequence"/>
</dbReference>
<proteinExistence type="predicted"/>
<dbReference type="PROSITE" id="PS50888">
    <property type="entry name" value="BHLH"/>
    <property type="match status" value="1"/>
</dbReference>
<evidence type="ECO:0000256" key="2">
    <source>
        <dbReference type="ARBA" id="ARBA00023015"/>
    </source>
</evidence>
<feature type="region of interest" description="Disordered" evidence="6">
    <location>
        <begin position="215"/>
        <end position="319"/>
    </location>
</feature>
<feature type="compositionally biased region" description="Basic and acidic residues" evidence="6">
    <location>
        <begin position="264"/>
        <end position="277"/>
    </location>
</feature>
<feature type="compositionally biased region" description="Polar residues" evidence="6">
    <location>
        <begin position="243"/>
        <end position="263"/>
    </location>
</feature>
<evidence type="ECO:0000256" key="4">
    <source>
        <dbReference type="ARBA" id="ARBA00023163"/>
    </source>
</evidence>
<evidence type="ECO:0000256" key="5">
    <source>
        <dbReference type="ARBA" id="ARBA00023242"/>
    </source>
</evidence>
<dbReference type="CDD" id="cd11445">
    <property type="entry name" value="bHLH_AtPIF_like"/>
    <property type="match status" value="1"/>
</dbReference>
<keyword evidence="9" id="KW-1185">Reference proteome</keyword>
<dbReference type="GO" id="GO:0003677">
    <property type="term" value="F:DNA binding"/>
    <property type="evidence" value="ECO:0007669"/>
    <property type="project" value="UniProtKB-KW"/>
</dbReference>
<evidence type="ECO:0000256" key="6">
    <source>
        <dbReference type="SAM" id="MobiDB-lite"/>
    </source>
</evidence>
<dbReference type="PANTHER" id="PTHR45855:SF23">
    <property type="entry name" value="TRANSCRIPTION FACTOR MEE8-RELATED"/>
    <property type="match status" value="1"/>
</dbReference>
<dbReference type="Gene3D" id="4.10.280.10">
    <property type="entry name" value="Helix-loop-helix DNA-binding domain"/>
    <property type="match status" value="1"/>
</dbReference>
<dbReference type="InterPro" id="IPR031066">
    <property type="entry name" value="bHLH_ALC-like_plant"/>
</dbReference>
<evidence type="ECO:0000313" key="8">
    <source>
        <dbReference type="EMBL" id="KAK4269813.1"/>
    </source>
</evidence>
<organism evidence="8 9">
    <name type="scientific">Acacia crassicarpa</name>
    <name type="common">northern wattle</name>
    <dbReference type="NCBI Taxonomy" id="499986"/>
    <lineage>
        <taxon>Eukaryota</taxon>
        <taxon>Viridiplantae</taxon>
        <taxon>Streptophyta</taxon>
        <taxon>Embryophyta</taxon>
        <taxon>Tracheophyta</taxon>
        <taxon>Spermatophyta</taxon>
        <taxon>Magnoliopsida</taxon>
        <taxon>eudicotyledons</taxon>
        <taxon>Gunneridae</taxon>
        <taxon>Pentapetalae</taxon>
        <taxon>rosids</taxon>
        <taxon>fabids</taxon>
        <taxon>Fabales</taxon>
        <taxon>Fabaceae</taxon>
        <taxon>Caesalpinioideae</taxon>
        <taxon>mimosoid clade</taxon>
        <taxon>Acacieae</taxon>
        <taxon>Acacia</taxon>
    </lineage>
</organism>
<dbReference type="SUPFAM" id="SSF47459">
    <property type="entry name" value="HLH, helix-loop-helix DNA-binding domain"/>
    <property type="match status" value="1"/>
</dbReference>
<feature type="compositionally biased region" description="Basic and acidic residues" evidence="6">
    <location>
        <begin position="300"/>
        <end position="317"/>
    </location>
</feature>
<gene>
    <name evidence="8" type="ORF">QN277_022922</name>
</gene>
<protein>
    <recommendedName>
        <fullName evidence="7">BHLH domain-containing protein</fullName>
    </recommendedName>
</protein>
<keyword evidence="4" id="KW-0804">Transcription</keyword>
<dbReference type="EMBL" id="JAWXYG010000006">
    <property type="protein sequence ID" value="KAK4269813.1"/>
    <property type="molecule type" value="Genomic_DNA"/>
</dbReference>
<comment type="subcellular location">
    <subcellularLocation>
        <location evidence="1">Nucleus</location>
    </subcellularLocation>
</comment>
<keyword evidence="3" id="KW-0238">DNA-binding</keyword>
<dbReference type="InterPro" id="IPR036638">
    <property type="entry name" value="HLH_DNA-bd_sf"/>
</dbReference>
<accession>A0AAE1MQ64</accession>
<comment type="caution">
    <text evidence="8">The sequence shown here is derived from an EMBL/GenBank/DDBJ whole genome shotgun (WGS) entry which is preliminary data.</text>
</comment>
<dbReference type="SMART" id="SM00353">
    <property type="entry name" value="HLH"/>
    <property type="match status" value="1"/>
</dbReference>
<evidence type="ECO:0000259" key="7">
    <source>
        <dbReference type="PROSITE" id="PS50888"/>
    </source>
</evidence>
<evidence type="ECO:0000256" key="1">
    <source>
        <dbReference type="ARBA" id="ARBA00004123"/>
    </source>
</evidence>
<keyword evidence="5" id="KW-0539">Nucleus</keyword>
<dbReference type="Pfam" id="PF00010">
    <property type="entry name" value="HLH"/>
    <property type="match status" value="1"/>
</dbReference>
<dbReference type="GO" id="GO:0046983">
    <property type="term" value="F:protein dimerization activity"/>
    <property type="evidence" value="ECO:0007669"/>
    <property type="project" value="InterPro"/>
</dbReference>
<evidence type="ECO:0000256" key="3">
    <source>
        <dbReference type="ARBA" id="ARBA00023125"/>
    </source>
</evidence>